<dbReference type="Pfam" id="PF01230">
    <property type="entry name" value="HIT"/>
    <property type="match status" value="1"/>
</dbReference>
<dbReference type="PROSITE" id="PS51084">
    <property type="entry name" value="HIT_2"/>
    <property type="match status" value="1"/>
</dbReference>
<evidence type="ECO:0000256" key="1">
    <source>
        <dbReference type="PROSITE-ProRule" id="PRU00464"/>
    </source>
</evidence>
<protein>
    <submittedName>
        <fullName evidence="3">HIT family protein</fullName>
    </submittedName>
</protein>
<dbReference type="Gene3D" id="3.30.428.10">
    <property type="entry name" value="HIT-like"/>
    <property type="match status" value="1"/>
</dbReference>
<dbReference type="InterPro" id="IPR036265">
    <property type="entry name" value="HIT-like_sf"/>
</dbReference>
<dbReference type="Proteomes" id="UP000244930">
    <property type="component" value="Chromosome"/>
</dbReference>
<evidence type="ECO:0000313" key="4">
    <source>
        <dbReference type="Proteomes" id="UP000244930"/>
    </source>
</evidence>
<evidence type="ECO:0000313" key="3">
    <source>
        <dbReference type="EMBL" id="AWI76384.1"/>
    </source>
</evidence>
<keyword evidence="4" id="KW-1185">Reference proteome</keyword>
<accession>A0A2U8GSH5</accession>
<gene>
    <name evidence="3" type="ORF">CEW83_15155</name>
</gene>
<sequence length="139" mass="15793">MDCPLCSSTRDRIIWQDEFCRVIGVDDADYPGFCRVIWKAHVAEMTDLRHADQAHLLDVVLATECALRTLMQPAKINLASFGNMVPHLHWHVIPRFTDDRHFPEPVWGREQRPGQPHAAPDAATLASTITHELLARTAY</sequence>
<dbReference type="PIRSF" id="PIRSF000714">
    <property type="entry name" value="HIT"/>
    <property type="match status" value="1"/>
</dbReference>
<dbReference type="InterPro" id="IPR011146">
    <property type="entry name" value="HIT-like"/>
</dbReference>
<proteinExistence type="predicted"/>
<feature type="short sequence motif" description="Histidine triad motif" evidence="1">
    <location>
        <begin position="87"/>
        <end position="91"/>
    </location>
</feature>
<dbReference type="SUPFAM" id="SSF54197">
    <property type="entry name" value="HIT-like"/>
    <property type="match status" value="1"/>
</dbReference>
<dbReference type="AlphaFoldDB" id="A0A2U8GSH5"/>
<evidence type="ECO:0000259" key="2">
    <source>
        <dbReference type="PROSITE" id="PS51084"/>
    </source>
</evidence>
<dbReference type="RefSeq" id="WP_108950083.1">
    <property type="nucleotide sequence ID" value="NZ_CP022187.1"/>
</dbReference>
<dbReference type="EMBL" id="CP022187">
    <property type="protein sequence ID" value="AWI76384.1"/>
    <property type="molecule type" value="Genomic_DNA"/>
</dbReference>
<dbReference type="GO" id="GO:0003824">
    <property type="term" value="F:catalytic activity"/>
    <property type="evidence" value="ECO:0007669"/>
    <property type="project" value="InterPro"/>
</dbReference>
<dbReference type="InterPro" id="IPR026026">
    <property type="entry name" value="HIT_Hint"/>
</dbReference>
<name>A0A2U8GSH5_9RHOO</name>
<reference evidence="3 4" key="1">
    <citation type="submission" date="2017-06" db="EMBL/GenBank/DDBJ databases">
        <title>Azoarcus.</title>
        <authorList>
            <person name="Woo J.-H."/>
            <person name="Kim H.-S."/>
        </authorList>
    </citation>
    <scope>NUCLEOTIDE SEQUENCE [LARGE SCALE GENOMIC DNA]</scope>
    <source>
        <strain evidence="3 4">TSPY31</strain>
    </source>
</reference>
<dbReference type="KEGG" id="acom:CEW83_15155"/>
<organism evidence="3 4">
    <name type="scientific">Parazoarcus communis</name>
    <dbReference type="NCBI Taxonomy" id="41977"/>
    <lineage>
        <taxon>Bacteria</taxon>
        <taxon>Pseudomonadati</taxon>
        <taxon>Pseudomonadota</taxon>
        <taxon>Betaproteobacteria</taxon>
        <taxon>Rhodocyclales</taxon>
        <taxon>Zoogloeaceae</taxon>
        <taxon>Parazoarcus</taxon>
    </lineage>
</organism>
<feature type="domain" description="HIT" evidence="2">
    <location>
        <begin position="1"/>
        <end position="102"/>
    </location>
</feature>